<dbReference type="EMBL" id="MT144304">
    <property type="protein sequence ID" value="QJA51996.1"/>
    <property type="molecule type" value="Genomic_DNA"/>
</dbReference>
<accession>A0A6H1ZVN8</accession>
<name>A0A6H1ZVN8_9ZZZZ</name>
<proteinExistence type="predicted"/>
<protein>
    <submittedName>
        <fullName evidence="2">Uncharacterized protein</fullName>
    </submittedName>
</protein>
<reference evidence="2" key="1">
    <citation type="submission" date="2020-03" db="EMBL/GenBank/DDBJ databases">
        <title>The deep terrestrial virosphere.</title>
        <authorList>
            <person name="Holmfeldt K."/>
            <person name="Nilsson E."/>
            <person name="Simone D."/>
            <person name="Lopez-Fernandez M."/>
            <person name="Wu X."/>
            <person name="de Brujin I."/>
            <person name="Lundin D."/>
            <person name="Andersson A."/>
            <person name="Bertilsson S."/>
            <person name="Dopson M."/>
        </authorList>
    </citation>
    <scope>NUCLEOTIDE SEQUENCE</scope>
    <source>
        <strain evidence="2">TM448A02420</strain>
    </source>
</reference>
<evidence type="ECO:0000256" key="1">
    <source>
        <dbReference type="SAM" id="MobiDB-lite"/>
    </source>
</evidence>
<dbReference type="InterPro" id="IPR056209">
    <property type="entry name" value="SU10_adaptor"/>
</dbReference>
<evidence type="ECO:0000313" key="2">
    <source>
        <dbReference type="EMBL" id="QJA51996.1"/>
    </source>
</evidence>
<gene>
    <name evidence="2" type="ORF">TM448A02420_0007</name>
</gene>
<organism evidence="2">
    <name type="scientific">viral metagenome</name>
    <dbReference type="NCBI Taxonomy" id="1070528"/>
    <lineage>
        <taxon>unclassified sequences</taxon>
        <taxon>metagenomes</taxon>
        <taxon>organismal metagenomes</taxon>
    </lineage>
</organism>
<sequence>MSTVQNIFDSLPTRLTPGDDPSALYPLLNYAIRTIAKRLYRNGSDVLRAELSVKAYKLADITGTDIAFTDDDPDTIACTTSNFLSDGFQSGMHITVELYHADDDISFDENDSADTITTAAGNFETAGFAAGQIITVSGSGSNDGTYQIVSVSGGVITLAANVLDSDEDAGEDVVISVAHPDNPGPFEIDTVDATTITLISTDSLTAVAAGQSIKIKSDNTYGDLPTDFWGLGNFRPYINGKKWRLLPSPGEDYEVKHTDAGQSRYYRIDGMRINVYPPTASDITIKGPYFQKPTAIAAVATTMPFNELFDDAIAEVFMFFHDISGPANLIEIEKYLNRAVDDITTRRGRKGATPFPTAQEGVDYDNAMVD</sequence>
<dbReference type="AlphaFoldDB" id="A0A6H1ZVN8"/>
<dbReference type="Pfam" id="PF24175">
    <property type="entry name" value="SU10_adaptor"/>
    <property type="match status" value="1"/>
</dbReference>
<feature type="region of interest" description="Disordered" evidence="1">
    <location>
        <begin position="348"/>
        <end position="370"/>
    </location>
</feature>